<sequence length="67" mass="7915">MQNLEGMYFVTFSVVFWIDVFIRARYKEIFVESLKFCIQHKGLQVHAWCLMSSHVHLIISTKEPNPA</sequence>
<proteinExistence type="predicted"/>
<dbReference type="RefSeq" id="WP_239693438.1">
    <property type="nucleotide sequence ID" value="NZ_LRML01000015.1"/>
</dbReference>
<dbReference type="InterPro" id="IPR036515">
    <property type="entry name" value="Transposase_17_sf"/>
</dbReference>
<evidence type="ECO:0000313" key="2">
    <source>
        <dbReference type="Proteomes" id="UP001596405"/>
    </source>
</evidence>
<accession>A0ABW2DMD3</accession>
<name>A0ABW2DMD3_9BACT</name>
<dbReference type="Gene3D" id="3.30.70.1290">
    <property type="entry name" value="Transposase IS200-like"/>
    <property type="match status" value="1"/>
</dbReference>
<protein>
    <submittedName>
        <fullName evidence="1">Transposase</fullName>
    </submittedName>
</protein>
<comment type="caution">
    <text evidence="1">The sequence shown here is derived from an EMBL/GenBank/DDBJ whole genome shotgun (WGS) entry which is preliminary data.</text>
</comment>
<keyword evidence="2" id="KW-1185">Reference proteome</keyword>
<dbReference type="SUPFAM" id="SSF143422">
    <property type="entry name" value="Transposase IS200-like"/>
    <property type="match status" value="1"/>
</dbReference>
<evidence type="ECO:0000313" key="1">
    <source>
        <dbReference type="EMBL" id="MFC6999017.1"/>
    </source>
</evidence>
<gene>
    <name evidence="1" type="ORF">ACFQHR_15365</name>
</gene>
<dbReference type="EMBL" id="JBHSYQ010000008">
    <property type="protein sequence ID" value="MFC6999017.1"/>
    <property type="molecule type" value="Genomic_DNA"/>
</dbReference>
<organism evidence="1 2">
    <name type="scientific">Rufibacter roseus</name>
    <dbReference type="NCBI Taxonomy" id="1567108"/>
    <lineage>
        <taxon>Bacteria</taxon>
        <taxon>Pseudomonadati</taxon>
        <taxon>Bacteroidota</taxon>
        <taxon>Cytophagia</taxon>
        <taxon>Cytophagales</taxon>
        <taxon>Hymenobacteraceae</taxon>
        <taxon>Rufibacter</taxon>
    </lineage>
</organism>
<reference evidence="2" key="1">
    <citation type="journal article" date="2019" name="Int. J. Syst. Evol. Microbiol.">
        <title>The Global Catalogue of Microorganisms (GCM) 10K type strain sequencing project: providing services to taxonomists for standard genome sequencing and annotation.</title>
        <authorList>
            <consortium name="The Broad Institute Genomics Platform"/>
            <consortium name="The Broad Institute Genome Sequencing Center for Infectious Disease"/>
            <person name="Wu L."/>
            <person name="Ma J."/>
        </authorList>
    </citation>
    <scope>NUCLEOTIDE SEQUENCE [LARGE SCALE GENOMIC DNA]</scope>
    <source>
        <strain evidence="2">CGMCC 4.7393</strain>
    </source>
</reference>
<dbReference type="Proteomes" id="UP001596405">
    <property type="component" value="Unassembled WGS sequence"/>
</dbReference>